<dbReference type="PROSITE" id="PS51257">
    <property type="entry name" value="PROKAR_LIPOPROTEIN"/>
    <property type="match status" value="1"/>
</dbReference>
<dbReference type="InterPro" id="IPR001764">
    <property type="entry name" value="Glyco_hydro_3_N"/>
</dbReference>
<dbReference type="PROSITE" id="PS00775">
    <property type="entry name" value="GLYCOSYL_HYDROL_F3"/>
    <property type="match status" value="1"/>
</dbReference>
<evidence type="ECO:0000256" key="5">
    <source>
        <dbReference type="ARBA" id="ARBA00023295"/>
    </source>
</evidence>
<keyword evidence="4" id="KW-0378">Hydrolase</keyword>
<gene>
    <name evidence="9" type="ORF">SAMN05192575_112114</name>
</gene>
<dbReference type="SUPFAM" id="SSF51445">
    <property type="entry name" value="(Trans)glycosidases"/>
    <property type="match status" value="1"/>
</dbReference>
<dbReference type="EC" id="3.2.1.52" evidence="3"/>
<organism evidence="9 10">
    <name type="scientific">Nocardioides alpinus</name>
    <dbReference type="NCBI Taxonomy" id="748909"/>
    <lineage>
        <taxon>Bacteria</taxon>
        <taxon>Bacillati</taxon>
        <taxon>Actinomycetota</taxon>
        <taxon>Actinomycetes</taxon>
        <taxon>Propionibacteriales</taxon>
        <taxon>Nocardioidaceae</taxon>
        <taxon>Nocardioides</taxon>
    </lineage>
</organism>
<evidence type="ECO:0000256" key="2">
    <source>
        <dbReference type="ARBA" id="ARBA00005336"/>
    </source>
</evidence>
<evidence type="ECO:0000256" key="7">
    <source>
        <dbReference type="SAM" id="SignalP"/>
    </source>
</evidence>
<dbReference type="EMBL" id="FOKC01000012">
    <property type="protein sequence ID" value="SFB44094.1"/>
    <property type="molecule type" value="Genomic_DNA"/>
</dbReference>
<evidence type="ECO:0000256" key="1">
    <source>
        <dbReference type="ARBA" id="ARBA00001231"/>
    </source>
</evidence>
<sequence>MLPIRPRLAVIAASVLVVCGCASTGSVPDDAAPATSSASSAPSPNPSSPAATETPVDPDTPTAWGPTLGELEEARELVSTWSPEQLAGGVIVGRFHGTDPEEPARMLRDLHLAGVSVTGDNVVDEPQVRAMTTALARAAKDDGRAFPPVIGVDQEGGYVSHLRGIATDFPHFQSAGLAIESDARLGRRVTREAALTTGLELRGLGFTWVFAPVADVTIGAADPTIGPRSPSEDPGVAAQAIGAAVKGYDDAGIVSTVKHFPGHGTATNDSHDTLPVVDSTLAEIEAHDLPPFESAIDHGAPAVMLSHLDLTAIAPDVPASMAPEVYDLLRDDLGFEGVTITDSLGMGAVGGRPTPALQALEAGADLLLMPVDTTATHQIVVDAINAGEVSRERVEEAAARVVAVQLWQARIAAQRPVPVDVVEQARAASADLESAAY</sequence>
<evidence type="ECO:0000259" key="8">
    <source>
        <dbReference type="Pfam" id="PF00933"/>
    </source>
</evidence>
<dbReference type="Proteomes" id="UP000199113">
    <property type="component" value="Unassembled WGS sequence"/>
</dbReference>
<evidence type="ECO:0000256" key="4">
    <source>
        <dbReference type="ARBA" id="ARBA00022801"/>
    </source>
</evidence>
<feature type="domain" description="Glycoside hydrolase family 3 N-terminal" evidence="8">
    <location>
        <begin position="99"/>
        <end position="403"/>
    </location>
</feature>
<accession>A0A1I1B173</accession>
<keyword evidence="7" id="KW-0732">Signal</keyword>
<name>A0A1I1B173_9ACTN</name>
<evidence type="ECO:0000313" key="9">
    <source>
        <dbReference type="EMBL" id="SFB44094.1"/>
    </source>
</evidence>
<evidence type="ECO:0000256" key="3">
    <source>
        <dbReference type="ARBA" id="ARBA00012663"/>
    </source>
</evidence>
<dbReference type="PANTHER" id="PTHR30480:SF13">
    <property type="entry name" value="BETA-HEXOSAMINIDASE"/>
    <property type="match status" value="1"/>
</dbReference>
<feature type="signal peptide" evidence="7">
    <location>
        <begin position="1"/>
        <end position="31"/>
    </location>
</feature>
<dbReference type="InterPro" id="IPR036962">
    <property type="entry name" value="Glyco_hydro_3_N_sf"/>
</dbReference>
<dbReference type="GO" id="GO:0005975">
    <property type="term" value="P:carbohydrate metabolic process"/>
    <property type="evidence" value="ECO:0007669"/>
    <property type="project" value="InterPro"/>
</dbReference>
<feature type="compositionally biased region" description="Low complexity" evidence="6">
    <location>
        <begin position="28"/>
        <end position="55"/>
    </location>
</feature>
<dbReference type="InterPro" id="IPR019800">
    <property type="entry name" value="Glyco_hydro_3_AS"/>
</dbReference>
<dbReference type="Gene3D" id="3.20.20.300">
    <property type="entry name" value="Glycoside hydrolase, family 3, N-terminal domain"/>
    <property type="match status" value="1"/>
</dbReference>
<dbReference type="PANTHER" id="PTHR30480">
    <property type="entry name" value="BETA-HEXOSAMINIDASE-RELATED"/>
    <property type="match status" value="1"/>
</dbReference>
<comment type="similarity">
    <text evidence="2">Belongs to the glycosyl hydrolase 3 family.</text>
</comment>
<evidence type="ECO:0000256" key="6">
    <source>
        <dbReference type="SAM" id="MobiDB-lite"/>
    </source>
</evidence>
<keyword evidence="5" id="KW-0326">Glycosidase</keyword>
<dbReference type="Pfam" id="PF00933">
    <property type="entry name" value="Glyco_hydro_3"/>
    <property type="match status" value="1"/>
</dbReference>
<dbReference type="STRING" id="748909.SAMN05192575_112114"/>
<dbReference type="InterPro" id="IPR050226">
    <property type="entry name" value="NagZ_Beta-hexosaminidase"/>
</dbReference>
<dbReference type="GO" id="GO:0004563">
    <property type="term" value="F:beta-N-acetylhexosaminidase activity"/>
    <property type="evidence" value="ECO:0007669"/>
    <property type="project" value="UniProtKB-EC"/>
</dbReference>
<dbReference type="RefSeq" id="WP_091201202.1">
    <property type="nucleotide sequence ID" value="NZ_FOKC01000012.1"/>
</dbReference>
<evidence type="ECO:0000313" key="10">
    <source>
        <dbReference type="Proteomes" id="UP000199113"/>
    </source>
</evidence>
<dbReference type="GO" id="GO:0009254">
    <property type="term" value="P:peptidoglycan turnover"/>
    <property type="evidence" value="ECO:0007669"/>
    <property type="project" value="TreeGrafter"/>
</dbReference>
<dbReference type="InterPro" id="IPR017853">
    <property type="entry name" value="GH"/>
</dbReference>
<feature type="region of interest" description="Disordered" evidence="6">
    <location>
        <begin position="27"/>
        <end position="66"/>
    </location>
</feature>
<reference evidence="10" key="1">
    <citation type="submission" date="2016-10" db="EMBL/GenBank/DDBJ databases">
        <authorList>
            <person name="Varghese N."/>
            <person name="Submissions S."/>
        </authorList>
    </citation>
    <scope>NUCLEOTIDE SEQUENCE [LARGE SCALE GENOMIC DNA]</scope>
    <source>
        <strain evidence="10">CGMCC 1.10697</strain>
    </source>
</reference>
<feature type="chain" id="PRO_5011583232" description="beta-N-acetylhexosaminidase" evidence="7">
    <location>
        <begin position="32"/>
        <end position="437"/>
    </location>
</feature>
<dbReference type="AlphaFoldDB" id="A0A1I1B173"/>
<proteinExistence type="inferred from homology"/>
<protein>
    <recommendedName>
        <fullName evidence="3">beta-N-acetylhexosaminidase</fullName>
        <ecNumber evidence="3">3.2.1.52</ecNumber>
    </recommendedName>
</protein>
<comment type="catalytic activity">
    <reaction evidence="1">
        <text>Hydrolysis of terminal non-reducing N-acetyl-D-hexosamine residues in N-acetyl-beta-D-hexosaminides.</text>
        <dbReference type="EC" id="3.2.1.52"/>
    </reaction>
</comment>